<protein>
    <submittedName>
        <fullName evidence="1">Uncharacterized protein</fullName>
    </submittedName>
</protein>
<name>A0A0F9UH69_9ZZZZ</name>
<evidence type="ECO:0000313" key="1">
    <source>
        <dbReference type="EMBL" id="KKN52938.1"/>
    </source>
</evidence>
<organism evidence="1">
    <name type="scientific">marine sediment metagenome</name>
    <dbReference type="NCBI Taxonomy" id="412755"/>
    <lineage>
        <taxon>unclassified sequences</taxon>
        <taxon>metagenomes</taxon>
        <taxon>ecological metagenomes</taxon>
    </lineage>
</organism>
<accession>A0A0F9UH69</accession>
<proteinExistence type="predicted"/>
<dbReference type="AlphaFoldDB" id="A0A0F9UH69"/>
<comment type="caution">
    <text evidence="1">The sequence shown here is derived from an EMBL/GenBank/DDBJ whole genome shotgun (WGS) entry which is preliminary data.</text>
</comment>
<dbReference type="EMBL" id="LAZR01000997">
    <property type="protein sequence ID" value="KKN52938.1"/>
    <property type="molecule type" value="Genomic_DNA"/>
</dbReference>
<gene>
    <name evidence="1" type="ORF">LCGC14_0607390</name>
</gene>
<sequence>MVFDRALYNAMVGSGDIRYEALPAAVVPIADDAAWDQLFAAAGAPAVDYWLCGIAFNWATGIVAESTLLVDVGWGGADGAAIAAANVILTNWPVSQTSGAAAVGPDTHAPHMLPFPVKIPGGSRMAARIASSPTGTLAFTDFRVILATVVEH</sequence>
<reference evidence="1" key="1">
    <citation type="journal article" date="2015" name="Nature">
        <title>Complex archaea that bridge the gap between prokaryotes and eukaryotes.</title>
        <authorList>
            <person name="Spang A."/>
            <person name="Saw J.H."/>
            <person name="Jorgensen S.L."/>
            <person name="Zaremba-Niedzwiedzka K."/>
            <person name="Martijn J."/>
            <person name="Lind A.E."/>
            <person name="van Eijk R."/>
            <person name="Schleper C."/>
            <person name="Guy L."/>
            <person name="Ettema T.J."/>
        </authorList>
    </citation>
    <scope>NUCLEOTIDE SEQUENCE</scope>
</reference>